<gene>
    <name evidence="12" type="ORF">OFUS_LOCUS14272</name>
</gene>
<dbReference type="AlphaFoldDB" id="A0A8J1UFF4"/>
<proteinExistence type="inferred from homology"/>
<name>A0A8J1UFF4_OWEFU</name>
<evidence type="ECO:0000256" key="1">
    <source>
        <dbReference type="ARBA" id="ARBA00004123"/>
    </source>
</evidence>
<evidence type="ECO:0000313" key="12">
    <source>
        <dbReference type="EMBL" id="CAH1788811.1"/>
    </source>
</evidence>
<dbReference type="GO" id="GO:0005634">
    <property type="term" value="C:nucleus"/>
    <property type="evidence" value="ECO:0007669"/>
    <property type="project" value="UniProtKB-SubCell"/>
</dbReference>
<evidence type="ECO:0000259" key="11">
    <source>
        <dbReference type="Pfam" id="PF22782"/>
    </source>
</evidence>
<dbReference type="OrthoDB" id="547031at2759"/>
<evidence type="ECO:0008006" key="14">
    <source>
        <dbReference type="Google" id="ProtNLM"/>
    </source>
</evidence>
<evidence type="ECO:0000256" key="6">
    <source>
        <dbReference type="ARBA" id="ARBA00023187"/>
    </source>
</evidence>
<evidence type="ECO:0000313" key="13">
    <source>
        <dbReference type="Proteomes" id="UP000749559"/>
    </source>
</evidence>
<comment type="caution">
    <text evidence="12">The sequence shown here is derived from an EMBL/GenBank/DDBJ whole genome shotgun (WGS) entry which is preliminary data.</text>
</comment>
<dbReference type="EMBL" id="CAIIXF020000007">
    <property type="protein sequence ID" value="CAH1788811.1"/>
    <property type="molecule type" value="Genomic_DNA"/>
</dbReference>
<dbReference type="GO" id="GO:0005737">
    <property type="term" value="C:cytoplasm"/>
    <property type="evidence" value="ECO:0007669"/>
    <property type="project" value="UniProtKB-SubCell"/>
</dbReference>
<keyword evidence="7" id="KW-0539">Nucleus</keyword>
<feature type="domain" description="SDE2-like" evidence="11">
    <location>
        <begin position="75"/>
        <end position="170"/>
    </location>
</feature>
<keyword evidence="13" id="KW-1185">Reference proteome</keyword>
<feature type="compositionally biased region" description="Basic and acidic residues" evidence="9">
    <location>
        <begin position="256"/>
        <end position="267"/>
    </location>
</feature>
<dbReference type="GO" id="GO:0006397">
    <property type="term" value="P:mRNA processing"/>
    <property type="evidence" value="ECO:0007669"/>
    <property type="project" value="UniProtKB-KW"/>
</dbReference>
<keyword evidence="5" id="KW-0507">mRNA processing</keyword>
<feature type="compositionally biased region" description="Acidic residues" evidence="9">
    <location>
        <begin position="209"/>
        <end position="221"/>
    </location>
</feature>
<feature type="compositionally biased region" description="Basic and acidic residues" evidence="9">
    <location>
        <begin position="222"/>
        <end position="238"/>
    </location>
</feature>
<dbReference type="InterPro" id="IPR051421">
    <property type="entry name" value="RNA_Proc_DNA_Dmg_Regulator"/>
</dbReference>
<comment type="subcellular location">
    <subcellularLocation>
        <location evidence="2">Cytoplasm</location>
    </subcellularLocation>
    <subcellularLocation>
        <location evidence="1">Nucleus</location>
    </subcellularLocation>
</comment>
<evidence type="ECO:0000256" key="9">
    <source>
        <dbReference type="SAM" id="MobiDB-lite"/>
    </source>
</evidence>
<evidence type="ECO:0000256" key="2">
    <source>
        <dbReference type="ARBA" id="ARBA00004496"/>
    </source>
</evidence>
<reference evidence="12" key="1">
    <citation type="submission" date="2022-03" db="EMBL/GenBank/DDBJ databases">
        <authorList>
            <person name="Martin C."/>
        </authorList>
    </citation>
    <scope>NUCLEOTIDE SEQUENCE</scope>
</reference>
<dbReference type="Proteomes" id="UP000749559">
    <property type="component" value="Unassembled WGS sequence"/>
</dbReference>
<feature type="compositionally biased region" description="Polar residues" evidence="9">
    <location>
        <begin position="241"/>
        <end position="255"/>
    </location>
</feature>
<feature type="domain" description="SDE2/SF3A3 SAP" evidence="10">
    <location>
        <begin position="336"/>
        <end position="403"/>
    </location>
</feature>
<accession>A0A8J1UFF4</accession>
<keyword evidence="8" id="KW-0131">Cell cycle</keyword>
<sequence>MANIYVSYPNNKSCRKCIYKADIQQNVYAVIRNLEEDIKFLHGDSFYVECNGRRVSVDDLTEEGAVYRVWPRLIGGKGGFGSMLRSLGAQIEKTTNREACRDLSGRRMRDINNEKKLKEWVNKQAKAEKEEDVKRKKLEKHYAVAKPKFNDPTFMEQKSQVAENLEDAVSAGLARAGTSAAAGSSADARKRKANTNGGPSDKRAWLGFDPDDLSDSEDDDIEASHSSEESSNSAKDEEQNSPETPNDSMDLSEQNGKVDKEACDENIKNSVNSTKEDENESTSENKNTKEQMPEIRINPEQPMDGIKESMNVQNTEEPGIAAAQSDSPVAEKSPTTDISESEAVDLDLFKSAAELESVGLDKLKMALIALGLKCGGSIQERAQRLFSVKGLSKDQIDPSLFAKSKGKGKKSK</sequence>
<evidence type="ECO:0000256" key="3">
    <source>
        <dbReference type="ARBA" id="ARBA00008726"/>
    </source>
</evidence>
<dbReference type="Pfam" id="PF13297">
    <property type="entry name" value="SDE2_2C"/>
    <property type="match status" value="1"/>
</dbReference>
<dbReference type="InterPro" id="IPR025086">
    <property type="entry name" value="SDE2/SF3A3_SAP"/>
</dbReference>
<dbReference type="PANTHER" id="PTHR12786:SF1">
    <property type="entry name" value="SPLICING REGULATOR SDE2"/>
    <property type="match status" value="1"/>
</dbReference>
<evidence type="ECO:0000256" key="5">
    <source>
        <dbReference type="ARBA" id="ARBA00022664"/>
    </source>
</evidence>
<keyword evidence="4" id="KW-0963">Cytoplasm</keyword>
<evidence type="ECO:0000256" key="7">
    <source>
        <dbReference type="ARBA" id="ARBA00023242"/>
    </source>
</evidence>
<dbReference type="InterPro" id="IPR053822">
    <property type="entry name" value="SDE2-like_dom"/>
</dbReference>
<dbReference type="Pfam" id="PF22782">
    <property type="entry name" value="SDE2"/>
    <property type="match status" value="1"/>
</dbReference>
<evidence type="ECO:0000259" key="10">
    <source>
        <dbReference type="Pfam" id="PF13297"/>
    </source>
</evidence>
<keyword evidence="6" id="KW-0508">mRNA splicing</keyword>
<dbReference type="GO" id="GO:0008380">
    <property type="term" value="P:RNA splicing"/>
    <property type="evidence" value="ECO:0007669"/>
    <property type="project" value="UniProtKB-KW"/>
</dbReference>
<feature type="region of interest" description="Disordered" evidence="9">
    <location>
        <begin position="179"/>
        <end position="305"/>
    </location>
</feature>
<organism evidence="12 13">
    <name type="scientific">Owenia fusiformis</name>
    <name type="common">Polychaete worm</name>
    <dbReference type="NCBI Taxonomy" id="6347"/>
    <lineage>
        <taxon>Eukaryota</taxon>
        <taxon>Metazoa</taxon>
        <taxon>Spiralia</taxon>
        <taxon>Lophotrochozoa</taxon>
        <taxon>Annelida</taxon>
        <taxon>Polychaeta</taxon>
        <taxon>Sedentaria</taxon>
        <taxon>Canalipalpata</taxon>
        <taxon>Sabellida</taxon>
        <taxon>Oweniida</taxon>
        <taxon>Oweniidae</taxon>
        <taxon>Owenia</taxon>
    </lineage>
</organism>
<comment type="similarity">
    <text evidence="3">Belongs to the SDE2 family.</text>
</comment>
<evidence type="ECO:0000256" key="8">
    <source>
        <dbReference type="ARBA" id="ARBA00023306"/>
    </source>
</evidence>
<dbReference type="PANTHER" id="PTHR12786">
    <property type="entry name" value="SPLICING FACTOR SF3A-RELATED"/>
    <property type="match status" value="1"/>
</dbReference>
<evidence type="ECO:0000256" key="4">
    <source>
        <dbReference type="ARBA" id="ARBA00022490"/>
    </source>
</evidence>
<protein>
    <recommendedName>
        <fullName evidence="14">Replication stress response regulator SDE2</fullName>
    </recommendedName>
</protein>